<dbReference type="AlphaFoldDB" id="A0A415E2U8"/>
<dbReference type="Proteomes" id="UP000284841">
    <property type="component" value="Unassembled WGS sequence"/>
</dbReference>
<evidence type="ECO:0000256" key="1">
    <source>
        <dbReference type="SAM" id="Phobius"/>
    </source>
</evidence>
<evidence type="ECO:0000259" key="2">
    <source>
        <dbReference type="Pfam" id="PF13472"/>
    </source>
</evidence>
<feature type="domain" description="SGNH hydrolase-type esterase" evidence="2">
    <location>
        <begin position="102"/>
        <end position="246"/>
    </location>
</feature>
<comment type="caution">
    <text evidence="3">The sequence shown here is derived from an EMBL/GenBank/DDBJ whole genome shotgun (WGS) entry which is preliminary data.</text>
</comment>
<keyword evidence="1" id="KW-0472">Membrane</keyword>
<dbReference type="Gene3D" id="3.40.50.1110">
    <property type="entry name" value="SGNH hydrolase"/>
    <property type="match status" value="1"/>
</dbReference>
<dbReference type="SUPFAM" id="SSF52266">
    <property type="entry name" value="SGNH hydrolase"/>
    <property type="match status" value="1"/>
</dbReference>
<dbReference type="InterPro" id="IPR036514">
    <property type="entry name" value="SGNH_hydro_sf"/>
</dbReference>
<reference evidence="3 4" key="1">
    <citation type="submission" date="2018-08" db="EMBL/GenBank/DDBJ databases">
        <title>A genome reference for cultivated species of the human gut microbiota.</title>
        <authorList>
            <person name="Zou Y."/>
            <person name="Xue W."/>
            <person name="Luo G."/>
        </authorList>
    </citation>
    <scope>NUCLEOTIDE SEQUENCE [LARGE SCALE GENOMIC DNA]</scope>
    <source>
        <strain evidence="3 4">AM07-24</strain>
    </source>
</reference>
<organism evidence="3 4">
    <name type="scientific">Emergencia timonensis</name>
    <dbReference type="NCBI Taxonomy" id="1776384"/>
    <lineage>
        <taxon>Bacteria</taxon>
        <taxon>Bacillati</taxon>
        <taxon>Bacillota</taxon>
        <taxon>Clostridia</taxon>
        <taxon>Peptostreptococcales</taxon>
        <taxon>Anaerovoracaceae</taxon>
        <taxon>Emergencia</taxon>
    </lineage>
</organism>
<dbReference type="InterPro" id="IPR013830">
    <property type="entry name" value="SGNH_hydro"/>
</dbReference>
<keyword evidence="1" id="KW-0812">Transmembrane</keyword>
<dbReference type="EMBL" id="QRMS01000002">
    <property type="protein sequence ID" value="RHJ87971.1"/>
    <property type="molecule type" value="Genomic_DNA"/>
</dbReference>
<evidence type="ECO:0000313" key="4">
    <source>
        <dbReference type="Proteomes" id="UP000284841"/>
    </source>
</evidence>
<proteinExistence type="predicted"/>
<gene>
    <name evidence="3" type="ORF">DW099_06010</name>
</gene>
<evidence type="ECO:0000313" key="3">
    <source>
        <dbReference type="EMBL" id="RHJ87971.1"/>
    </source>
</evidence>
<dbReference type="Pfam" id="PF13472">
    <property type="entry name" value="Lipase_GDSL_2"/>
    <property type="match status" value="1"/>
</dbReference>
<keyword evidence="1" id="KW-1133">Transmembrane helix</keyword>
<accession>A0A415E2U8</accession>
<dbReference type="STRING" id="1776384.GCA_900086585_03522"/>
<sequence length="265" mass="29852">MRVKTQARKTHGKKYLIFILVLLILVSLFFINFMKKNSSADYSSKTINTNLSAISTFDYSKVTTVESKIKKLETTEARGTFDVTKRLTKAQYRKIFGTSVILGDSITEGLVDYGYLGSDQVFCKIGASIISGDDLFSSAANTYPKFAFMSFGMNDMGNYSGNADLFIEKYTKLIKEFKKTSPDTRILINGITPPSKDAIAKNTILSNYKKFNNGLKEMCKDLKLTYIDNSYIIEDHPNYYAGDGIHVVSEFYPLWMNNMILKAGL</sequence>
<protein>
    <recommendedName>
        <fullName evidence="2">SGNH hydrolase-type esterase domain-containing protein</fullName>
    </recommendedName>
</protein>
<feature type="transmembrane region" description="Helical" evidence="1">
    <location>
        <begin position="15"/>
        <end position="34"/>
    </location>
</feature>
<name>A0A415E2U8_9FIRM</name>
<keyword evidence="4" id="KW-1185">Reference proteome</keyword>
<dbReference type="OrthoDB" id="1652311at2"/>